<dbReference type="Proteomes" id="UP000235728">
    <property type="component" value="Unassembled WGS sequence"/>
</dbReference>
<dbReference type="SUPFAM" id="SSF144091">
    <property type="entry name" value="Rhomboid-like"/>
    <property type="match status" value="1"/>
</dbReference>
<keyword evidence="4 5" id="KW-0472">Membrane</keyword>
<dbReference type="GO" id="GO:0016020">
    <property type="term" value="C:membrane"/>
    <property type="evidence" value="ECO:0007669"/>
    <property type="project" value="UniProtKB-SubCell"/>
</dbReference>
<dbReference type="GO" id="GO:0016874">
    <property type="term" value="F:ligase activity"/>
    <property type="evidence" value="ECO:0007669"/>
    <property type="project" value="UniProtKB-KW"/>
</dbReference>
<sequence>MTLTNTPVTRLVVLGLVSASIAASLLDIKHYAYILINPHIVQYGQFWRLFTYQLCYTNSAEVLFAAMSLYNLRTVERMWGSRKYASFLVVTSLITSIVPPACMTVLRPLAPSLFNYMPGGPTPIIFAVLAQFHAMVPHMYKYRIATSSADVPQTTTTSSETFTGLTLSDKSYQYALALHLALLQWPGSVVGAAAGWAVGWAWRGALLPATLLTWRVPGWVVGVKTQRSGAEFEQLRRRLEGENAATAAAGVGASTGVDAGGGGGVGERLQDGDRRRTMGQQIVDQFREAL</sequence>
<keyword evidence="6" id="KW-0436">Ligase</keyword>
<dbReference type="EMBL" id="MRVG01000007">
    <property type="protein sequence ID" value="PMB67397.1"/>
    <property type="molecule type" value="Genomic_DNA"/>
</dbReference>
<dbReference type="SMART" id="SM01160">
    <property type="entry name" value="DUF1751"/>
    <property type="match status" value="1"/>
</dbReference>
<gene>
    <name evidence="6" type="primary">dsc2</name>
    <name evidence="6" type="ORF">BM221_007064</name>
</gene>
<dbReference type="AlphaFoldDB" id="A0A2N6NJD1"/>
<evidence type="ECO:0000256" key="4">
    <source>
        <dbReference type="ARBA" id="ARBA00023136"/>
    </source>
</evidence>
<keyword evidence="2 5" id="KW-0812">Transmembrane</keyword>
<dbReference type="GO" id="GO:0006890">
    <property type="term" value="P:retrograde vesicle-mediated transport, Golgi to endoplasmic reticulum"/>
    <property type="evidence" value="ECO:0007669"/>
    <property type="project" value="InterPro"/>
</dbReference>
<dbReference type="Pfam" id="PF08551">
    <property type="entry name" value="DUF1751"/>
    <property type="match status" value="1"/>
</dbReference>
<dbReference type="Gene3D" id="1.20.1540.10">
    <property type="entry name" value="Rhomboid-like"/>
    <property type="match status" value="1"/>
</dbReference>
<evidence type="ECO:0000313" key="6">
    <source>
        <dbReference type="EMBL" id="PMB67397.1"/>
    </source>
</evidence>
<organism evidence="6 7">
    <name type="scientific">Beauveria bassiana</name>
    <name type="common">White muscardine disease fungus</name>
    <name type="synonym">Tritirachium shiotae</name>
    <dbReference type="NCBI Taxonomy" id="176275"/>
    <lineage>
        <taxon>Eukaryota</taxon>
        <taxon>Fungi</taxon>
        <taxon>Dikarya</taxon>
        <taxon>Ascomycota</taxon>
        <taxon>Pezizomycotina</taxon>
        <taxon>Sordariomycetes</taxon>
        <taxon>Hypocreomycetidae</taxon>
        <taxon>Hypocreales</taxon>
        <taxon>Cordycipitaceae</taxon>
        <taxon>Beauveria</taxon>
    </lineage>
</organism>
<feature type="transmembrane region" description="Helical" evidence="5">
    <location>
        <begin position="84"/>
        <end position="106"/>
    </location>
</feature>
<dbReference type="PANTHER" id="PTHR43066">
    <property type="entry name" value="RHOMBOID-RELATED PROTEIN"/>
    <property type="match status" value="1"/>
</dbReference>
<protein>
    <submittedName>
        <fullName evidence="6">DSC E3 ubiquitin ligase complex subunit 2</fullName>
    </submittedName>
</protein>
<evidence type="ECO:0000313" key="7">
    <source>
        <dbReference type="Proteomes" id="UP000235728"/>
    </source>
</evidence>
<feature type="transmembrane region" description="Helical" evidence="5">
    <location>
        <begin position="118"/>
        <end position="136"/>
    </location>
</feature>
<comment type="subcellular location">
    <subcellularLocation>
        <location evidence="1">Membrane</location>
        <topology evidence="1">Multi-pass membrane protein</topology>
    </subcellularLocation>
</comment>
<evidence type="ECO:0000256" key="1">
    <source>
        <dbReference type="ARBA" id="ARBA00004141"/>
    </source>
</evidence>
<feature type="transmembrane region" description="Helical" evidence="5">
    <location>
        <begin position="50"/>
        <end position="72"/>
    </location>
</feature>
<name>A0A2N6NJD1_BEABA</name>
<comment type="caution">
    <text evidence="6">The sequence shown here is derived from an EMBL/GenBank/DDBJ whole genome shotgun (WGS) entry which is preliminary data.</text>
</comment>
<keyword evidence="3 5" id="KW-1133">Transmembrane helix</keyword>
<dbReference type="InterPro" id="IPR035952">
    <property type="entry name" value="Rhomboid-like_sf"/>
</dbReference>
<evidence type="ECO:0000256" key="5">
    <source>
        <dbReference type="SAM" id="Phobius"/>
    </source>
</evidence>
<reference evidence="6 7" key="1">
    <citation type="journal article" date="2016" name="Appl. Microbiol. Biotechnol.">
        <title>Characterization of T-DNA insertion mutants with decreased virulence in the entomopathogenic fungus Beauveria bassiana JEF-007.</title>
        <authorList>
            <person name="Kim S."/>
            <person name="Lee S.J."/>
            <person name="Nai Y.S."/>
            <person name="Yu J.S."/>
            <person name="Lee M.R."/>
            <person name="Yang Y.T."/>
            <person name="Kim J.S."/>
        </authorList>
    </citation>
    <scope>NUCLEOTIDE SEQUENCE [LARGE SCALE GENOMIC DNA]</scope>
    <source>
        <strain evidence="6 7">JEF-007</strain>
    </source>
</reference>
<dbReference type="PANTHER" id="PTHR43066:SF21">
    <property type="entry name" value="UBIQUITIN-ASSOCIATED DOMAIN-CONTAINING PROTEIN 2"/>
    <property type="match status" value="1"/>
</dbReference>
<dbReference type="OMA" id="RYRQFWR"/>
<dbReference type="InterPro" id="IPR013861">
    <property type="entry name" value="TMEM115/Pdh1/Rbl19"/>
</dbReference>
<accession>A0A2N6NJD1</accession>
<evidence type="ECO:0000256" key="2">
    <source>
        <dbReference type="ARBA" id="ARBA00022692"/>
    </source>
</evidence>
<dbReference type="GO" id="GO:0004252">
    <property type="term" value="F:serine-type endopeptidase activity"/>
    <property type="evidence" value="ECO:0007669"/>
    <property type="project" value="TreeGrafter"/>
</dbReference>
<evidence type="ECO:0000256" key="3">
    <source>
        <dbReference type="ARBA" id="ARBA00022989"/>
    </source>
</evidence>
<proteinExistence type="predicted"/>